<dbReference type="AlphaFoldDB" id="A0A238DA62"/>
<dbReference type="EMBL" id="FLMQ01000058">
    <property type="protein sequence ID" value="SBP90032.1"/>
    <property type="molecule type" value="Genomic_DNA"/>
</dbReference>
<keyword evidence="3" id="KW-1185">Reference proteome</keyword>
<accession>A0A238DA62</accession>
<feature type="signal peptide" evidence="1">
    <location>
        <begin position="1"/>
        <end position="17"/>
    </location>
</feature>
<evidence type="ECO:0000313" key="3">
    <source>
        <dbReference type="Proteomes" id="UP000214566"/>
    </source>
</evidence>
<proteinExistence type="predicted"/>
<reference evidence="2 3" key="1">
    <citation type="submission" date="2016-06" db="EMBL/GenBank/DDBJ databases">
        <authorList>
            <person name="Kjaerup R.B."/>
            <person name="Dalgaard T.S."/>
            <person name="Juul-Madsen H.R."/>
        </authorList>
    </citation>
    <scope>NUCLEOTIDE SEQUENCE [LARGE SCALE GENOMIC DNA]</scope>
    <source>
        <strain evidence="2 3">DSM 16361</strain>
    </source>
</reference>
<feature type="chain" id="PRO_5012421167" evidence="1">
    <location>
        <begin position="18"/>
        <end position="291"/>
    </location>
</feature>
<gene>
    <name evidence="2" type="ORF">THIARS_90182</name>
</gene>
<protein>
    <submittedName>
        <fullName evidence="2">Uncharacterized protein</fullName>
    </submittedName>
</protein>
<dbReference type="Proteomes" id="UP000214566">
    <property type="component" value="Unassembled WGS sequence"/>
</dbReference>
<sequence>MLHLLTSILLRFRASPAATLAPPANTSSSRIDAYSMGVGDRIAAQLRQAVGITASDLVELIANGRYCTICERAIGSRLAWATTSDARATLAQTPRDLRLLVFDPERIAFFVVFAAVDPDRERFTVTRVTTTRHYEEVRWKLLPPDLYRCACAKSIASPQERDCIVAAAIGERALDALPILFALEDDKRLVWVELVMRDGHQKRLGILPFEFKKQRATDLPSLDGFWAWMQTTPQAHDSPIARDAVAAIRLVGQRDPYDVTLTLHALTGDSGARMLPIAMPTTPKSSQPAVV</sequence>
<dbReference type="RefSeq" id="WP_094161974.1">
    <property type="nucleotide sequence ID" value="NZ_LT592171.1"/>
</dbReference>
<name>A0A238DA62_THIDL</name>
<evidence type="ECO:0000313" key="2">
    <source>
        <dbReference type="EMBL" id="SBP90032.1"/>
    </source>
</evidence>
<keyword evidence="1" id="KW-0732">Signal</keyword>
<organism evidence="2 3">
    <name type="scientific">Thiomonas delicata</name>
    <name type="common">Thiomonas cuprina</name>
    <dbReference type="NCBI Taxonomy" id="364030"/>
    <lineage>
        <taxon>Bacteria</taxon>
        <taxon>Pseudomonadati</taxon>
        <taxon>Pseudomonadota</taxon>
        <taxon>Betaproteobacteria</taxon>
        <taxon>Burkholderiales</taxon>
        <taxon>Thiomonas</taxon>
    </lineage>
</organism>
<evidence type="ECO:0000256" key="1">
    <source>
        <dbReference type="SAM" id="SignalP"/>
    </source>
</evidence>